<keyword evidence="6" id="KW-1185">Reference proteome</keyword>
<evidence type="ECO:0000313" key="5">
    <source>
        <dbReference type="EMBL" id="SES22847.1"/>
    </source>
</evidence>
<dbReference type="AlphaFoldDB" id="A0A1H9VND7"/>
<evidence type="ECO:0000313" key="6">
    <source>
        <dbReference type="Proteomes" id="UP000199318"/>
    </source>
</evidence>
<comment type="caution">
    <text evidence="5">The sequence shown here is derived from an EMBL/GenBank/DDBJ whole genome shotgun (WGS) entry which is preliminary data.</text>
</comment>
<keyword evidence="1" id="KW-0732">Signal</keyword>
<dbReference type="InterPro" id="IPR006179">
    <property type="entry name" value="5_nucleotidase/apyrase"/>
</dbReference>
<dbReference type="PRINTS" id="PR01607">
    <property type="entry name" value="APYRASEFAMLY"/>
</dbReference>
<dbReference type="PANTHER" id="PTHR11575">
    <property type="entry name" value="5'-NUCLEOTIDASE-RELATED"/>
    <property type="match status" value="1"/>
</dbReference>
<name>A0A1H9VND7_9BACI</name>
<protein>
    <submittedName>
        <fullName evidence="5">2',3'-cyclic-nucleotide 2'-phosphodiesterase/5'-or 3'-nucleotidase, 5'-nucleotidase family</fullName>
    </submittedName>
</protein>
<accession>A0A1H9VND7</accession>
<dbReference type="SUPFAM" id="SSF56300">
    <property type="entry name" value="Metallo-dependent phosphatases"/>
    <property type="match status" value="1"/>
</dbReference>
<dbReference type="InterPro" id="IPR011240">
    <property type="entry name" value="Pesterase_YunD"/>
</dbReference>
<evidence type="ECO:0000259" key="3">
    <source>
        <dbReference type="Pfam" id="PF00149"/>
    </source>
</evidence>
<dbReference type="GO" id="GO:0008768">
    <property type="term" value="F:UDP-sugar diphosphatase activity"/>
    <property type="evidence" value="ECO:0007669"/>
    <property type="project" value="TreeGrafter"/>
</dbReference>
<dbReference type="PIRSF" id="PIRSF036361">
    <property type="entry name" value="YunD"/>
    <property type="match status" value="1"/>
</dbReference>
<feature type="domain" description="Calcineurin-like phosphoesterase" evidence="3">
    <location>
        <begin position="5"/>
        <end position="204"/>
    </location>
</feature>
<dbReference type="EMBL" id="FOGV01000022">
    <property type="protein sequence ID" value="SES22847.1"/>
    <property type="molecule type" value="Genomic_DNA"/>
</dbReference>
<keyword evidence="2" id="KW-0378">Hydrolase</keyword>
<dbReference type="STRING" id="1464123.SAMN05444126_12214"/>
<dbReference type="PANTHER" id="PTHR11575:SF23">
    <property type="entry name" value="5-NUCLEOTIDASE FAMILY PROTEIN"/>
    <property type="match status" value="1"/>
</dbReference>
<dbReference type="InterPro" id="IPR036907">
    <property type="entry name" value="5'-Nucleotdase_C_sf"/>
</dbReference>
<sequence length="470" mass="52373">MTTLNILATNDLHSALERWPNVTALLKHKRDEAVNKGEEVWLFDIGDHCDRVHAMTEALKGQGNVELLNDMAYDAVTIGNNEGITFSKEDLMALYADAQFPVILNNLFHEDGSRPEWAVPSLVMTTDEGAKIGLTGATVPFRQFYEPLGWHIADPAASVKAETEKLKQECDFIICLSHLGYHEDETLAENNPDLDLIFGSHTHHLIESGVKVRDTWISQSGRSGNYIGEVQLSIQQTTEESFRVTVKEIRSVPVDKAISDPQTEAYLDLLQNRANRILAEPLTVLKSKLEVNWYEPSFFTALMADTVKEWCDAEISMVNAGVLLDSLGPGTVTRGDVHTLCPHPINPVTVAISGDQLLETVRQARSSEMTAYKLKGFGFRGKVLGHMAFAGLQINQSTSYISDQHVRINGVPIERKKTYTLATLDMFTLGRLYPPLGSAAKKNYFMPEFLRDLLAWKLIQLNGSLSRKNS</sequence>
<feature type="domain" description="5'-Nucleotidase C-terminal" evidence="4">
    <location>
        <begin position="292"/>
        <end position="426"/>
    </location>
</feature>
<organism evidence="5 6">
    <name type="scientific">Salisediminibacterium halotolerans</name>
    <dbReference type="NCBI Taxonomy" id="517425"/>
    <lineage>
        <taxon>Bacteria</taxon>
        <taxon>Bacillati</taxon>
        <taxon>Bacillota</taxon>
        <taxon>Bacilli</taxon>
        <taxon>Bacillales</taxon>
        <taxon>Bacillaceae</taxon>
        <taxon>Salisediminibacterium</taxon>
    </lineage>
</organism>
<dbReference type="InterPro" id="IPR008334">
    <property type="entry name" value="5'-Nucleotdase_C"/>
</dbReference>
<evidence type="ECO:0000256" key="2">
    <source>
        <dbReference type="RuleBase" id="RU362119"/>
    </source>
</evidence>
<dbReference type="SUPFAM" id="SSF55816">
    <property type="entry name" value="5'-nucleotidase (syn. UDP-sugar hydrolase), C-terminal domain"/>
    <property type="match status" value="1"/>
</dbReference>
<dbReference type="GO" id="GO:0008253">
    <property type="term" value="F:5'-nucleotidase activity"/>
    <property type="evidence" value="ECO:0007669"/>
    <property type="project" value="TreeGrafter"/>
</dbReference>
<dbReference type="Pfam" id="PF02872">
    <property type="entry name" value="5_nucleotid_C"/>
    <property type="match status" value="1"/>
</dbReference>
<comment type="similarity">
    <text evidence="2">Belongs to the 5'-nucleotidase family.</text>
</comment>
<dbReference type="CDD" id="cd00845">
    <property type="entry name" value="MPP_UshA_N_like"/>
    <property type="match status" value="1"/>
</dbReference>
<dbReference type="Gene3D" id="3.90.780.10">
    <property type="entry name" value="5'-Nucleotidase, C-terminal domain"/>
    <property type="match status" value="1"/>
</dbReference>
<proteinExistence type="inferred from homology"/>
<keyword evidence="2" id="KW-0547">Nucleotide-binding</keyword>
<gene>
    <name evidence="5" type="ORF">SAMN05444126_12214</name>
</gene>
<dbReference type="InterPro" id="IPR004843">
    <property type="entry name" value="Calcineurin-like_PHP"/>
</dbReference>
<dbReference type="RefSeq" id="WP_245729837.1">
    <property type="nucleotide sequence ID" value="NZ_FOGV01000022.1"/>
</dbReference>
<dbReference type="InterPro" id="IPR029052">
    <property type="entry name" value="Metallo-depent_PP-like"/>
</dbReference>
<dbReference type="Gene3D" id="3.60.21.10">
    <property type="match status" value="1"/>
</dbReference>
<dbReference type="Pfam" id="PF00149">
    <property type="entry name" value="Metallophos"/>
    <property type="match status" value="1"/>
</dbReference>
<dbReference type="Proteomes" id="UP000199318">
    <property type="component" value="Unassembled WGS sequence"/>
</dbReference>
<dbReference type="GO" id="GO:0000166">
    <property type="term" value="F:nucleotide binding"/>
    <property type="evidence" value="ECO:0007669"/>
    <property type="project" value="UniProtKB-KW"/>
</dbReference>
<reference evidence="6" key="1">
    <citation type="submission" date="2016-10" db="EMBL/GenBank/DDBJ databases">
        <authorList>
            <person name="de Groot N.N."/>
        </authorList>
    </citation>
    <scope>NUCLEOTIDE SEQUENCE [LARGE SCALE GENOMIC DNA]</scope>
    <source>
        <strain evidence="6">10nlg</strain>
    </source>
</reference>
<dbReference type="GO" id="GO:0009166">
    <property type="term" value="P:nucleotide catabolic process"/>
    <property type="evidence" value="ECO:0007669"/>
    <property type="project" value="InterPro"/>
</dbReference>
<evidence type="ECO:0000259" key="4">
    <source>
        <dbReference type="Pfam" id="PF02872"/>
    </source>
</evidence>
<dbReference type="GO" id="GO:0030288">
    <property type="term" value="C:outer membrane-bounded periplasmic space"/>
    <property type="evidence" value="ECO:0007669"/>
    <property type="project" value="TreeGrafter"/>
</dbReference>
<evidence type="ECO:0000256" key="1">
    <source>
        <dbReference type="ARBA" id="ARBA00022729"/>
    </source>
</evidence>